<dbReference type="Proteomes" id="UP000542125">
    <property type="component" value="Unassembled WGS sequence"/>
</dbReference>
<evidence type="ECO:0000256" key="1">
    <source>
        <dbReference type="ARBA" id="ARBA00022603"/>
    </source>
</evidence>
<dbReference type="SUPFAM" id="SSF53335">
    <property type="entry name" value="S-adenosyl-L-methionine-dependent methyltransferases"/>
    <property type="match status" value="1"/>
</dbReference>
<dbReference type="EMBL" id="JACBYR010000003">
    <property type="protein sequence ID" value="NYE85657.1"/>
    <property type="molecule type" value="Genomic_DNA"/>
</dbReference>
<sequence>MFTTLEASARSAAGGDTGPAVALSRSRMVDRAPAPQVSPQLPEMSADAMRAAELRAGLLKRSATIDPKFLYDTQGCVLFNAICELDEYYPTRTERAIFEMYRTDIASHVPRAAQWIDLGCGDCAKSRTWLEHVDASRFIGVDIAAEWIEQSVAAVGRRFPDIECLAQGADFTRGFDMHALLGDVEARPPLFFYPGSSIGNFAPDSAVTMLESVRSHLGSQGGLLVCVDLRKDPAIMKRAYADGLGVTAAFNKNVLRVANKVLGSDFRTENFSHQARFDEVRGCIEMRLVANSKQFVRMGGEIRTFEEGEPIVTEHSYKYTPEQFVTVLQRAGFTRHKMWTDPQSWFGVFLASA</sequence>
<feature type="region of interest" description="Disordered" evidence="3">
    <location>
        <begin position="1"/>
        <end position="20"/>
    </location>
</feature>
<organism evidence="5 6">
    <name type="scientific">Pigmentiphaga litoralis</name>
    <dbReference type="NCBI Taxonomy" id="516702"/>
    <lineage>
        <taxon>Bacteria</taxon>
        <taxon>Pseudomonadati</taxon>
        <taxon>Pseudomonadota</taxon>
        <taxon>Betaproteobacteria</taxon>
        <taxon>Burkholderiales</taxon>
        <taxon>Alcaligenaceae</taxon>
        <taxon>Pigmentiphaga</taxon>
    </lineage>
</organism>
<dbReference type="RefSeq" id="WP_179589948.1">
    <property type="nucleotide sequence ID" value="NZ_JACBYR010000003.1"/>
</dbReference>
<name>A0A7Y9IZ25_9BURK</name>
<dbReference type="PANTHER" id="PTHR43397:SF1">
    <property type="entry name" value="ERGOTHIONEINE BIOSYNTHESIS PROTEIN 1"/>
    <property type="match status" value="1"/>
</dbReference>
<dbReference type="PIRSF" id="PIRSF018005">
    <property type="entry name" value="UCP018005"/>
    <property type="match status" value="1"/>
</dbReference>
<dbReference type="GO" id="GO:0032259">
    <property type="term" value="P:methylation"/>
    <property type="evidence" value="ECO:0007669"/>
    <property type="project" value="UniProtKB-KW"/>
</dbReference>
<dbReference type="InterPro" id="IPR029063">
    <property type="entry name" value="SAM-dependent_MTases_sf"/>
</dbReference>
<proteinExistence type="predicted"/>
<evidence type="ECO:0000256" key="3">
    <source>
        <dbReference type="SAM" id="MobiDB-lite"/>
    </source>
</evidence>
<dbReference type="InterPro" id="IPR017804">
    <property type="entry name" value="MeTrfase_EgtD-like"/>
</dbReference>
<dbReference type="GO" id="GO:0008168">
    <property type="term" value="F:methyltransferase activity"/>
    <property type="evidence" value="ECO:0007669"/>
    <property type="project" value="UniProtKB-KW"/>
</dbReference>
<evidence type="ECO:0000313" key="5">
    <source>
        <dbReference type="EMBL" id="NYE85657.1"/>
    </source>
</evidence>
<dbReference type="Pfam" id="PF10017">
    <property type="entry name" value="Methyltransf_33"/>
    <property type="match status" value="1"/>
</dbReference>
<dbReference type="Gene3D" id="3.40.50.150">
    <property type="entry name" value="Vaccinia Virus protein VP39"/>
    <property type="match status" value="1"/>
</dbReference>
<keyword evidence="1 5" id="KW-0489">Methyltransferase</keyword>
<dbReference type="AlphaFoldDB" id="A0A7Y9IZ25"/>
<protein>
    <submittedName>
        <fullName evidence="5">Dimethylhistidine N-methyltransferase</fullName>
    </submittedName>
</protein>
<gene>
    <name evidence="5" type="ORF">FHW18_004976</name>
</gene>
<feature type="domain" description="Histidine-specific methyltransferase SAM-dependent" evidence="4">
    <location>
        <begin position="52"/>
        <end position="352"/>
    </location>
</feature>
<evidence type="ECO:0000259" key="4">
    <source>
        <dbReference type="Pfam" id="PF10017"/>
    </source>
</evidence>
<evidence type="ECO:0000313" key="6">
    <source>
        <dbReference type="Proteomes" id="UP000542125"/>
    </source>
</evidence>
<keyword evidence="2 5" id="KW-0808">Transferase</keyword>
<dbReference type="InterPro" id="IPR019257">
    <property type="entry name" value="MeTrfase_dom"/>
</dbReference>
<accession>A0A7Y9IZ25</accession>
<dbReference type="NCBIfam" id="TIGR03438">
    <property type="entry name" value="egtD_ergothio"/>
    <property type="match status" value="1"/>
</dbReference>
<evidence type="ECO:0000256" key="2">
    <source>
        <dbReference type="ARBA" id="ARBA00022679"/>
    </source>
</evidence>
<dbReference type="InterPro" id="IPR051128">
    <property type="entry name" value="EgtD_Methyltrsf_superfamily"/>
</dbReference>
<keyword evidence="6" id="KW-1185">Reference proteome</keyword>
<dbReference type="PANTHER" id="PTHR43397">
    <property type="entry name" value="ERGOTHIONEINE BIOSYNTHESIS PROTEIN 1"/>
    <property type="match status" value="1"/>
</dbReference>
<dbReference type="InterPro" id="IPR035094">
    <property type="entry name" value="EgtD"/>
</dbReference>
<comment type="caution">
    <text evidence="5">The sequence shown here is derived from an EMBL/GenBank/DDBJ whole genome shotgun (WGS) entry which is preliminary data.</text>
</comment>
<reference evidence="5 6" key="1">
    <citation type="submission" date="2020-07" db="EMBL/GenBank/DDBJ databases">
        <title>Genomic Encyclopedia of Type Strains, Phase IV (KMG-V): Genome sequencing to study the core and pangenomes of soil and plant-associated prokaryotes.</title>
        <authorList>
            <person name="Whitman W."/>
        </authorList>
    </citation>
    <scope>NUCLEOTIDE SEQUENCE [LARGE SCALE GENOMIC DNA]</scope>
    <source>
        <strain evidence="5 6">SAS40</strain>
    </source>
</reference>